<dbReference type="InterPro" id="IPR000595">
    <property type="entry name" value="cNMP-bd_dom"/>
</dbReference>
<evidence type="ECO:0000259" key="2">
    <source>
        <dbReference type="PROSITE" id="PS50042"/>
    </source>
</evidence>
<evidence type="ECO:0000256" key="1">
    <source>
        <dbReference type="SAM" id="MobiDB-lite"/>
    </source>
</evidence>
<name>A0A2H3P4S1_9BACT</name>
<dbReference type="Proteomes" id="UP000221024">
    <property type="component" value="Unassembled WGS sequence"/>
</dbReference>
<reference evidence="3 4" key="1">
    <citation type="submission" date="2017-10" db="EMBL/GenBank/DDBJ databases">
        <title>Draft genome of Longimonas halophila.</title>
        <authorList>
            <person name="Goh K.M."/>
            <person name="Shamsir M.S."/>
            <person name="Lim S.W."/>
        </authorList>
    </citation>
    <scope>NUCLEOTIDE SEQUENCE [LARGE SCALE GENOMIC DNA]</scope>
    <source>
        <strain evidence="3 4">KCTC 42399</strain>
    </source>
</reference>
<dbReference type="PROSITE" id="PS50042">
    <property type="entry name" value="CNMP_BINDING_3"/>
    <property type="match status" value="1"/>
</dbReference>
<dbReference type="SUPFAM" id="SSF75011">
    <property type="entry name" value="3-carboxy-cis,cis-mucoante lactonizing enzyme"/>
    <property type="match status" value="1"/>
</dbReference>
<feature type="domain" description="Cyclic nucleotide-binding" evidence="2">
    <location>
        <begin position="273"/>
        <end position="337"/>
    </location>
</feature>
<dbReference type="AlphaFoldDB" id="A0A2H3P4S1"/>
<comment type="caution">
    <text evidence="3">The sequence shown here is derived from an EMBL/GenBank/DDBJ whole genome shotgun (WGS) entry which is preliminary data.</text>
</comment>
<feature type="compositionally biased region" description="Basic and acidic residues" evidence="1">
    <location>
        <begin position="19"/>
        <end position="29"/>
    </location>
</feature>
<keyword evidence="4" id="KW-1185">Reference proteome</keyword>
<accession>A0A2H3P4S1</accession>
<evidence type="ECO:0000313" key="3">
    <source>
        <dbReference type="EMBL" id="PEN05544.1"/>
    </source>
</evidence>
<organism evidence="3 4">
    <name type="scientific">Longimonas halophila</name>
    <dbReference type="NCBI Taxonomy" id="1469170"/>
    <lineage>
        <taxon>Bacteria</taxon>
        <taxon>Pseudomonadati</taxon>
        <taxon>Rhodothermota</taxon>
        <taxon>Rhodothermia</taxon>
        <taxon>Rhodothermales</taxon>
        <taxon>Salisaetaceae</taxon>
        <taxon>Longimonas</taxon>
    </lineage>
</organism>
<sequence length="401" mass="44273">MVVVLAALVLLAGCGGNHTDAENIQDRSPRASSGEQVHPMPERLPHAEVSPVSVSDAAPCNLTSVPASVERLQAHVEGNDAMADARRIPIDVPGGSDVEVASLNENLVLLLITLPRISELWSYHIPTERAERVATRGQGPGELMFPTDLAVRGSEVYVSMGTMRIATFTCEGASCTHREDIRTQFQPTQIEVSGDRFATTGQLPLRGETEIDALDGAIHYVNPTGTLVESFGEPYQTDVWMVSAHFARYKQLASLTDGSHVVHYHTFPRVYAYGADQPLRQVIEIDDFLQPTFVYEDGRRSVLREDNYSRIKQLNALTEGTAFLTVATVRMDRPSEAMETGNEIRYLYDYYLMGATSGCASHLGHEDVAAEYGVNDRIRWVPTEHHLLRIGEGSVHLIDRD</sequence>
<gene>
    <name evidence="3" type="ORF">CRI93_12675</name>
</gene>
<feature type="region of interest" description="Disordered" evidence="1">
    <location>
        <begin position="19"/>
        <end position="39"/>
    </location>
</feature>
<dbReference type="EMBL" id="PDEP01000013">
    <property type="protein sequence ID" value="PEN05544.1"/>
    <property type="molecule type" value="Genomic_DNA"/>
</dbReference>
<proteinExistence type="predicted"/>
<evidence type="ECO:0000313" key="4">
    <source>
        <dbReference type="Proteomes" id="UP000221024"/>
    </source>
</evidence>
<protein>
    <recommendedName>
        <fullName evidence="2">Cyclic nucleotide-binding domain-containing protein</fullName>
    </recommendedName>
</protein>